<dbReference type="Gene3D" id="2.30.42.10">
    <property type="match status" value="1"/>
</dbReference>
<feature type="transmembrane region" description="Helical" evidence="11">
    <location>
        <begin position="283"/>
        <end position="308"/>
    </location>
</feature>
<evidence type="ECO:0000256" key="5">
    <source>
        <dbReference type="ARBA" id="ARBA00022692"/>
    </source>
</evidence>
<evidence type="ECO:0000256" key="2">
    <source>
        <dbReference type="ARBA" id="ARBA00004141"/>
    </source>
</evidence>
<evidence type="ECO:0000259" key="12">
    <source>
        <dbReference type="SMART" id="SM00228"/>
    </source>
</evidence>
<comment type="cofactor">
    <cofactor evidence="1 11">
        <name>Zn(2+)</name>
        <dbReference type="ChEBI" id="CHEBI:29105"/>
    </cofactor>
</comment>
<evidence type="ECO:0000313" key="13">
    <source>
        <dbReference type="EMBL" id="KRM18808.1"/>
    </source>
</evidence>
<dbReference type="Pfam" id="PF17820">
    <property type="entry name" value="PDZ_6"/>
    <property type="match status" value="1"/>
</dbReference>
<evidence type="ECO:0000256" key="9">
    <source>
        <dbReference type="ARBA" id="ARBA00023049"/>
    </source>
</evidence>
<dbReference type="CDD" id="cd23081">
    <property type="entry name" value="cpPDZ_EcRseP-like"/>
    <property type="match status" value="1"/>
</dbReference>
<dbReference type="InterPro" id="IPR008915">
    <property type="entry name" value="Peptidase_M50"/>
</dbReference>
<protein>
    <recommendedName>
        <fullName evidence="11">Zinc metalloprotease</fullName>
        <ecNumber evidence="11">3.4.24.-</ecNumber>
    </recommendedName>
</protein>
<evidence type="ECO:0000256" key="1">
    <source>
        <dbReference type="ARBA" id="ARBA00001947"/>
    </source>
</evidence>
<organism evidence="13 14">
    <name type="scientific">Ligilactobacillus hayakitensis DSM 18933 = JCM 14209</name>
    <dbReference type="NCBI Taxonomy" id="1423755"/>
    <lineage>
        <taxon>Bacteria</taxon>
        <taxon>Bacillati</taxon>
        <taxon>Bacillota</taxon>
        <taxon>Bacilli</taxon>
        <taxon>Lactobacillales</taxon>
        <taxon>Lactobacillaceae</taxon>
        <taxon>Ligilactobacillus</taxon>
    </lineage>
</organism>
<dbReference type="GO" id="GO:0046872">
    <property type="term" value="F:metal ion binding"/>
    <property type="evidence" value="ECO:0007669"/>
    <property type="project" value="UniProtKB-KW"/>
</dbReference>
<dbReference type="SMART" id="SM00228">
    <property type="entry name" value="PDZ"/>
    <property type="match status" value="1"/>
</dbReference>
<dbReference type="AlphaFoldDB" id="A0A0R1WLQ3"/>
<dbReference type="Pfam" id="PF02163">
    <property type="entry name" value="Peptidase_M50"/>
    <property type="match status" value="1"/>
</dbReference>
<dbReference type="PANTHER" id="PTHR42837:SF2">
    <property type="entry name" value="MEMBRANE METALLOPROTEASE ARASP2, CHLOROPLASTIC-RELATED"/>
    <property type="match status" value="1"/>
</dbReference>
<comment type="subcellular location">
    <subcellularLocation>
        <location evidence="2">Membrane</location>
        <topology evidence="2">Multi-pass membrane protein</topology>
    </subcellularLocation>
</comment>
<proteinExistence type="inferred from homology"/>
<dbReference type="GO" id="GO:0016020">
    <property type="term" value="C:membrane"/>
    <property type="evidence" value="ECO:0007669"/>
    <property type="project" value="UniProtKB-SubCell"/>
</dbReference>
<keyword evidence="4 13" id="KW-0645">Protease</keyword>
<gene>
    <name evidence="13" type="ORF">FC40_GL000593</name>
</gene>
<dbReference type="NCBIfam" id="TIGR00054">
    <property type="entry name" value="RIP metalloprotease RseP"/>
    <property type="match status" value="1"/>
</dbReference>
<comment type="caution">
    <text evidence="13">The sequence shown here is derived from an EMBL/GenBank/DDBJ whole genome shotgun (WGS) entry which is preliminary data.</text>
</comment>
<keyword evidence="6 11" id="KW-0378">Hydrolase</keyword>
<reference evidence="13 14" key="1">
    <citation type="journal article" date="2015" name="Genome Announc.">
        <title>Expanding the biotechnology potential of lactobacilli through comparative genomics of 213 strains and associated genera.</title>
        <authorList>
            <person name="Sun Z."/>
            <person name="Harris H.M."/>
            <person name="McCann A."/>
            <person name="Guo C."/>
            <person name="Argimon S."/>
            <person name="Zhang W."/>
            <person name="Yang X."/>
            <person name="Jeffery I.B."/>
            <person name="Cooney J.C."/>
            <person name="Kagawa T.F."/>
            <person name="Liu W."/>
            <person name="Song Y."/>
            <person name="Salvetti E."/>
            <person name="Wrobel A."/>
            <person name="Rasinkangas P."/>
            <person name="Parkhill J."/>
            <person name="Rea M.C."/>
            <person name="O'Sullivan O."/>
            <person name="Ritari J."/>
            <person name="Douillard F.P."/>
            <person name="Paul Ross R."/>
            <person name="Yang R."/>
            <person name="Briner A.E."/>
            <person name="Felis G.E."/>
            <person name="de Vos W.M."/>
            <person name="Barrangou R."/>
            <person name="Klaenhammer T.R."/>
            <person name="Caufield P.W."/>
            <person name="Cui Y."/>
            <person name="Zhang H."/>
            <person name="O'Toole P.W."/>
        </authorList>
    </citation>
    <scope>NUCLEOTIDE SEQUENCE [LARGE SCALE GENOMIC DNA]</scope>
    <source>
        <strain evidence="13 14">DSM 18933</strain>
    </source>
</reference>
<accession>A0A0R1WLQ3</accession>
<evidence type="ECO:0000256" key="4">
    <source>
        <dbReference type="ARBA" id="ARBA00022670"/>
    </source>
</evidence>
<name>A0A0R1WLQ3_9LACO</name>
<keyword evidence="11" id="KW-0479">Metal-binding</keyword>
<feature type="transmembrane region" description="Helical" evidence="11">
    <location>
        <begin position="168"/>
        <end position="187"/>
    </location>
</feature>
<keyword evidence="5 11" id="KW-0812">Transmembrane</keyword>
<feature type="domain" description="PDZ" evidence="12">
    <location>
        <begin position="175"/>
        <end position="246"/>
    </location>
</feature>
<keyword evidence="14" id="KW-1185">Reference proteome</keyword>
<dbReference type="CDD" id="cd06163">
    <property type="entry name" value="S2P-M50_PDZ_RseP-like"/>
    <property type="match status" value="1"/>
</dbReference>
<evidence type="ECO:0000256" key="7">
    <source>
        <dbReference type="ARBA" id="ARBA00022833"/>
    </source>
</evidence>
<feature type="transmembrane region" description="Helical" evidence="11">
    <location>
        <begin position="382"/>
        <end position="401"/>
    </location>
</feature>
<keyword evidence="8 11" id="KW-1133">Transmembrane helix</keyword>
<dbReference type="GO" id="GO:0004222">
    <property type="term" value="F:metalloendopeptidase activity"/>
    <property type="evidence" value="ECO:0007669"/>
    <property type="project" value="InterPro"/>
</dbReference>
<comment type="similarity">
    <text evidence="3 11">Belongs to the peptidase M50B family.</text>
</comment>
<dbReference type="EC" id="3.4.24.-" evidence="11"/>
<evidence type="ECO:0000256" key="8">
    <source>
        <dbReference type="ARBA" id="ARBA00022989"/>
    </source>
</evidence>
<evidence type="ECO:0000256" key="3">
    <source>
        <dbReference type="ARBA" id="ARBA00007931"/>
    </source>
</evidence>
<dbReference type="InterPro" id="IPR036034">
    <property type="entry name" value="PDZ_sf"/>
</dbReference>
<evidence type="ECO:0000313" key="14">
    <source>
        <dbReference type="Proteomes" id="UP000051054"/>
    </source>
</evidence>
<dbReference type="InterPro" id="IPR001478">
    <property type="entry name" value="PDZ"/>
</dbReference>
<sequence length="410" mass="45584">MFVHEFGHYFFAKRANVLVREFSIGMGPKIFWTHKNGTTYTIRLLPIGGYVRMAGLEEDDDTFRKGMIINLVLDKNGKVIKINTSSKKGLVTGIPVQVSDWDLERELWIEGLENGDENLIKRYNVSHDAMIIEEDGTEVQIAPIDVQFQSAKLLNRLMINFAGPMNNFILAVVTFIILAFVQGGAPVSNNQIGKVMPNSVAQKAGIQSNDKIIAINNYKTKTWEDLSEQISKYPGKKITVKIKRDNKIFTKNLVPATHKQNREKTGVIGIQMQPKYDKHLGKMLIYGFTQTIALSVAIISAIAGMFTNGFSLNDLGGPVAMYSMTSEAASYGATQVIGLLAALSINLGIVNLLPIPALDGGKILLNIIEGIRKKPLDSEKENWITLIGVGFLLLLMILVTWNDIQRYFLH</sequence>
<dbReference type="EMBL" id="AZGD01000090">
    <property type="protein sequence ID" value="KRM18808.1"/>
    <property type="molecule type" value="Genomic_DNA"/>
</dbReference>
<keyword evidence="7 11" id="KW-0862">Zinc</keyword>
<dbReference type="PANTHER" id="PTHR42837">
    <property type="entry name" value="REGULATOR OF SIGMA-E PROTEASE RSEP"/>
    <property type="match status" value="1"/>
</dbReference>
<evidence type="ECO:0000256" key="6">
    <source>
        <dbReference type="ARBA" id="ARBA00022801"/>
    </source>
</evidence>
<dbReference type="InterPro" id="IPR004387">
    <property type="entry name" value="Pept_M50_Zn"/>
</dbReference>
<dbReference type="STRING" id="1423755.FC40_GL000593"/>
<dbReference type="Proteomes" id="UP000051054">
    <property type="component" value="Unassembled WGS sequence"/>
</dbReference>
<dbReference type="GO" id="GO:0006508">
    <property type="term" value="P:proteolysis"/>
    <property type="evidence" value="ECO:0007669"/>
    <property type="project" value="UniProtKB-KW"/>
</dbReference>
<dbReference type="SUPFAM" id="SSF50156">
    <property type="entry name" value="PDZ domain-like"/>
    <property type="match status" value="1"/>
</dbReference>
<evidence type="ECO:0000256" key="10">
    <source>
        <dbReference type="ARBA" id="ARBA00023136"/>
    </source>
</evidence>
<evidence type="ECO:0000256" key="11">
    <source>
        <dbReference type="RuleBase" id="RU362031"/>
    </source>
</evidence>
<dbReference type="eggNOG" id="COG0750">
    <property type="taxonomic scope" value="Bacteria"/>
</dbReference>
<dbReference type="InterPro" id="IPR041489">
    <property type="entry name" value="PDZ_6"/>
</dbReference>
<feature type="transmembrane region" description="Helical" evidence="11">
    <location>
        <begin position="328"/>
        <end position="353"/>
    </location>
</feature>
<keyword evidence="9 11" id="KW-0482">Metalloprotease</keyword>
<dbReference type="PATRIC" id="fig|1423755.3.peg.647"/>
<keyword evidence="10 11" id="KW-0472">Membrane</keyword>